<sequence length="855" mass="91742">MKRRYSPPCAPLYVAAAAAALLPQSPSSLAQTDPVLEEVVVTGTRAPGRSAEVLPVPVDVLSADDLANTGQTEVGRMLQAIAPSFNFSTSAISDGTDALRPATLRGLGPDQTLVLINGKRRHQASLIHVNTSVGRGTAGVDMNAIPAAAIKRIEVLRDGAAAQYGSDAIAGVINIVLRDADEGGRAYASYGEYQEGDGETGNVDLNGGLPLGDSGYLNLTLNYRDRDWTDRAGVQGNCVYGGCADTDGNGIDEPGDPRELDFNRNSFRIGDAESEQYAFVANAGYSLGQGELYGFVTYSERDNESAAFYRDPVSGADAFLADGDNVVPDGFLPLISSQIEDYSLDLGYRINFDSGLGLDISYTTGENTIEYETRNSINYSFVNELRFGQGLSDAEIRDTIARSADAYDLELGMDTLNVGLFQELGDLALAFGAEYRSEDYKIKAGEPYSYADFDTSDGMSLYPQDAGGGIQGFPGISPVSAVDEERDVYSFYLDGEYQLTTNLLVSAAVRYDDYDDFGDSTNFKLAGNLALTDDFRLRGAINTGFRAPSMQQQFFNNISTQFVSNPDDPDGPQIPVQIGTFRNDSALAKAIGIPQLKEEESNNYSAGIVWNPGDSLSITLDYYFIEIEDRIVISNQLVGDDDPTGNLGDALDAVGAGAAQFFLNGADTETEGVDLVMTWVGLGVMGGDLDLTLAGNVTQTDVTDIFTTGGLAGVDPEVVFSSQQISIIEEWQPEDRVNLSGTYTRGGFLANLSVNRFGEYTVEDGGRQTYGAVYVTDLKLGYTLGNGIGFTVGGNNIFDEYPDRNKIGNSRGGTLERTPGGERLVSSPGVFDYSRRSAPFGFNGAYWYAGLSYDF</sequence>
<evidence type="ECO:0000313" key="13">
    <source>
        <dbReference type="EMBL" id="MBN7797330.1"/>
    </source>
</evidence>
<keyword evidence="5 9" id="KW-0798">TonB box</keyword>
<evidence type="ECO:0000256" key="9">
    <source>
        <dbReference type="RuleBase" id="RU003357"/>
    </source>
</evidence>
<dbReference type="InterPro" id="IPR000531">
    <property type="entry name" value="Beta-barrel_TonB"/>
</dbReference>
<dbReference type="Pfam" id="PF00593">
    <property type="entry name" value="TonB_dep_Rec_b-barrel"/>
    <property type="match status" value="1"/>
</dbReference>
<dbReference type="PROSITE" id="PS52016">
    <property type="entry name" value="TONB_DEPENDENT_REC_3"/>
    <property type="match status" value="1"/>
</dbReference>
<evidence type="ECO:0000256" key="7">
    <source>
        <dbReference type="ARBA" id="ARBA00023237"/>
    </source>
</evidence>
<dbReference type="InterPro" id="IPR039426">
    <property type="entry name" value="TonB-dep_rcpt-like"/>
</dbReference>
<evidence type="ECO:0000256" key="8">
    <source>
        <dbReference type="PROSITE-ProRule" id="PRU01360"/>
    </source>
</evidence>
<evidence type="ECO:0000259" key="11">
    <source>
        <dbReference type="Pfam" id="PF00593"/>
    </source>
</evidence>
<keyword evidence="4 8" id="KW-0812">Transmembrane</keyword>
<dbReference type="RefSeq" id="WP_206560782.1">
    <property type="nucleotide sequence ID" value="NZ_JAFKCZ010000008.1"/>
</dbReference>
<dbReference type="PANTHER" id="PTHR47234:SF3">
    <property type="entry name" value="SECRETIN_TONB SHORT N-TERMINAL DOMAIN-CONTAINING PROTEIN"/>
    <property type="match status" value="1"/>
</dbReference>
<dbReference type="Proteomes" id="UP000664303">
    <property type="component" value="Unassembled WGS sequence"/>
</dbReference>
<keyword evidence="10" id="KW-0732">Signal</keyword>
<evidence type="ECO:0000256" key="4">
    <source>
        <dbReference type="ARBA" id="ARBA00022692"/>
    </source>
</evidence>
<dbReference type="Gene3D" id="2.170.130.10">
    <property type="entry name" value="TonB-dependent receptor, plug domain"/>
    <property type="match status" value="1"/>
</dbReference>
<name>A0A939DFI9_9GAMM</name>
<evidence type="ECO:0000256" key="2">
    <source>
        <dbReference type="ARBA" id="ARBA00022448"/>
    </source>
</evidence>
<comment type="subcellular location">
    <subcellularLocation>
        <location evidence="1 8">Cell outer membrane</location>
        <topology evidence="1 8">Multi-pass membrane protein</topology>
    </subcellularLocation>
</comment>
<comment type="caution">
    <text evidence="13">The sequence shown here is derived from an EMBL/GenBank/DDBJ whole genome shotgun (WGS) entry which is preliminary data.</text>
</comment>
<feature type="chain" id="PRO_5037980011" evidence="10">
    <location>
        <begin position="31"/>
        <end position="855"/>
    </location>
</feature>
<dbReference type="Pfam" id="PF07715">
    <property type="entry name" value="Plug"/>
    <property type="match status" value="1"/>
</dbReference>
<keyword evidence="7 8" id="KW-0998">Cell outer membrane</keyword>
<evidence type="ECO:0000259" key="12">
    <source>
        <dbReference type="Pfam" id="PF07715"/>
    </source>
</evidence>
<dbReference type="InterPro" id="IPR012910">
    <property type="entry name" value="Plug_dom"/>
</dbReference>
<evidence type="ECO:0000256" key="10">
    <source>
        <dbReference type="SAM" id="SignalP"/>
    </source>
</evidence>
<accession>A0A939DFI9</accession>
<dbReference type="AlphaFoldDB" id="A0A939DFI9"/>
<dbReference type="EMBL" id="JAFKCZ010000008">
    <property type="protein sequence ID" value="MBN7797330.1"/>
    <property type="molecule type" value="Genomic_DNA"/>
</dbReference>
<evidence type="ECO:0000256" key="6">
    <source>
        <dbReference type="ARBA" id="ARBA00023136"/>
    </source>
</evidence>
<keyword evidence="14" id="KW-1185">Reference proteome</keyword>
<dbReference type="InterPro" id="IPR037066">
    <property type="entry name" value="Plug_dom_sf"/>
</dbReference>
<evidence type="ECO:0000313" key="14">
    <source>
        <dbReference type="Proteomes" id="UP000664303"/>
    </source>
</evidence>
<keyword evidence="13" id="KW-0675">Receptor</keyword>
<gene>
    <name evidence="13" type="ORF">JYP50_12050</name>
</gene>
<protein>
    <submittedName>
        <fullName evidence="13">TonB-dependent receptor</fullName>
    </submittedName>
</protein>
<keyword evidence="3 8" id="KW-1134">Transmembrane beta strand</keyword>
<feature type="signal peptide" evidence="10">
    <location>
        <begin position="1"/>
        <end position="30"/>
    </location>
</feature>
<dbReference type="InterPro" id="IPR036942">
    <property type="entry name" value="Beta-barrel_TonB_sf"/>
</dbReference>
<evidence type="ECO:0000256" key="5">
    <source>
        <dbReference type="ARBA" id="ARBA00023077"/>
    </source>
</evidence>
<keyword evidence="2 8" id="KW-0813">Transport</keyword>
<feature type="domain" description="TonB-dependent receptor-like beta-barrel" evidence="11">
    <location>
        <begin position="287"/>
        <end position="797"/>
    </location>
</feature>
<dbReference type="PANTHER" id="PTHR47234">
    <property type="match status" value="1"/>
</dbReference>
<proteinExistence type="inferred from homology"/>
<dbReference type="CDD" id="cd01347">
    <property type="entry name" value="ligand_gated_channel"/>
    <property type="match status" value="1"/>
</dbReference>
<dbReference type="GO" id="GO:0009279">
    <property type="term" value="C:cell outer membrane"/>
    <property type="evidence" value="ECO:0007669"/>
    <property type="project" value="UniProtKB-SubCell"/>
</dbReference>
<organism evidence="13 14">
    <name type="scientific">Parahaliea mediterranea</name>
    <dbReference type="NCBI Taxonomy" id="651086"/>
    <lineage>
        <taxon>Bacteria</taxon>
        <taxon>Pseudomonadati</taxon>
        <taxon>Pseudomonadota</taxon>
        <taxon>Gammaproteobacteria</taxon>
        <taxon>Cellvibrionales</taxon>
        <taxon>Halieaceae</taxon>
        <taxon>Parahaliea</taxon>
    </lineage>
</organism>
<dbReference type="SUPFAM" id="SSF56935">
    <property type="entry name" value="Porins"/>
    <property type="match status" value="1"/>
</dbReference>
<reference evidence="13" key="1">
    <citation type="submission" date="2021-02" db="EMBL/GenBank/DDBJ databases">
        <title>PHA producing bacteria isolated from coastal sediment in Guangdong, Shenzhen.</title>
        <authorList>
            <person name="Zheng W."/>
            <person name="Yu S."/>
            <person name="Huang Y."/>
        </authorList>
    </citation>
    <scope>NUCLEOTIDE SEQUENCE</scope>
    <source>
        <strain evidence="13">TN14-10</strain>
    </source>
</reference>
<comment type="similarity">
    <text evidence="8 9">Belongs to the TonB-dependent receptor family.</text>
</comment>
<feature type="domain" description="TonB-dependent receptor plug" evidence="12">
    <location>
        <begin position="54"/>
        <end position="172"/>
    </location>
</feature>
<keyword evidence="6 8" id="KW-0472">Membrane</keyword>
<evidence type="ECO:0000256" key="1">
    <source>
        <dbReference type="ARBA" id="ARBA00004571"/>
    </source>
</evidence>
<dbReference type="Gene3D" id="2.40.170.20">
    <property type="entry name" value="TonB-dependent receptor, beta-barrel domain"/>
    <property type="match status" value="1"/>
</dbReference>
<evidence type="ECO:0000256" key="3">
    <source>
        <dbReference type="ARBA" id="ARBA00022452"/>
    </source>
</evidence>